<gene>
    <name evidence="1" type="ORF">RHMOL_Rhmol08G0027300</name>
</gene>
<name>A0ACC0MIX0_RHOML</name>
<reference evidence="1" key="1">
    <citation type="submission" date="2022-02" db="EMBL/GenBank/DDBJ databases">
        <title>Plant Genome Project.</title>
        <authorList>
            <person name="Zhang R.-G."/>
        </authorList>
    </citation>
    <scope>NUCLEOTIDE SEQUENCE</scope>
    <source>
        <strain evidence="1">AT1</strain>
    </source>
</reference>
<dbReference type="EMBL" id="CM046395">
    <property type="protein sequence ID" value="KAI8540978.1"/>
    <property type="molecule type" value="Genomic_DNA"/>
</dbReference>
<accession>A0ACC0MIX0</accession>
<evidence type="ECO:0000313" key="1">
    <source>
        <dbReference type="EMBL" id="KAI8540978.1"/>
    </source>
</evidence>
<comment type="caution">
    <text evidence="1">The sequence shown here is derived from an EMBL/GenBank/DDBJ whole genome shotgun (WGS) entry which is preliminary data.</text>
</comment>
<sequence length="1097" mass="124567">MTSMEEDDEAEVSPPKGAQSLVDLVFSWSIHDVLNKDLYKDKVQQIPTTFPSTSCYLKSFIFPLIEETHADLCSGMEKLADASTYEISSVERSKEYRPPKDLLYDIEIKRTTNTKNAGDKCELETGDLFALTDIRPRCIDDLSRPKSGYLIALVQEVKEEKDFLKLQILTSMPMVLDQDMQMDEKIGTFFGVFLVNITTHIRIWRALNLEQGSSNLSIIGKVLQPDSFVRDGCSLCSFDKYAKARTNSHNVLCSSGLNDSQEAAVLKCIATRGCVHDSSVKLIWGPPGTGKTKTIGALLCVLRQMKCRTLTCAPTNLAVLEVTRRLLRLVVESVDCGIYGLGDVVLFGNRERMQIDAHDDLSNVFLDNRAKILGKCFAPKSGWRHYLRLMISLLEDPGHQYHLYLNDKRERNDESDDDMEDEEMLEFGRDKKELYAQNFRIMTNKKSWMKIIAQTLRDNKERKTGNEVLVQKNRSRDGKANNGNYRIENKRRLNFGEFIKKEFKYIQKEMKYFIVNLCTHLPTCFVSLEVVENMFQALDFLDHHGTLLCSASMVSDEEILNITEDGRGYVSGSSELSVSKRNCLQMLRSLPEAFFPPDALKSSIRAFCLDNACLLFCTASSSVRLHIQGRTPVELLVVDEAAQLKECESAIPLQLPGLRHAMLIGDEQQLPALVKSKICEQADFGRSLFERLVLLGHRKHLLNVQYRMHPSISLFPNQEFYKRQILDAQNVKEKSYHRSFLQDDLYGSYSFINIAFGSEDVNDGHSLRNMVEVAAVCDIISRLFKESVALKKRIGIGVIAPYKAQVSAIQEKLGSTYGSDPESDFSVRVRTVDGFQGGEEDVIIISTVRSNGIGSVGFLSNIRRVNVALTRARYCLWILGNGTTLKNSGSVWKKIVADAKNRGFFHHADEDRNLSVAIIAALVDVDQLDIRLHVEPLLFSGARWKVCIDDAFWKSMEKVRDIEIRKKALSLLTKISCGWRRPHKEANLISLSGISTRFLEYYKVNERLNLVWTVVIDEEKYDYKQVLVVWDISALSDIAEVAKKLDNFFRSYPLDVMSLCRYKLLEGNFIVPVEVQKSDYMQLLSIQFAGLSLQDDF</sequence>
<dbReference type="Proteomes" id="UP001062846">
    <property type="component" value="Chromosome 8"/>
</dbReference>
<keyword evidence="2" id="KW-1185">Reference proteome</keyword>
<protein>
    <submittedName>
        <fullName evidence="1">Uncharacterized protein</fullName>
    </submittedName>
</protein>
<proteinExistence type="predicted"/>
<evidence type="ECO:0000313" key="2">
    <source>
        <dbReference type="Proteomes" id="UP001062846"/>
    </source>
</evidence>
<organism evidence="1 2">
    <name type="scientific">Rhododendron molle</name>
    <name type="common">Chinese azalea</name>
    <name type="synonym">Azalea mollis</name>
    <dbReference type="NCBI Taxonomy" id="49168"/>
    <lineage>
        <taxon>Eukaryota</taxon>
        <taxon>Viridiplantae</taxon>
        <taxon>Streptophyta</taxon>
        <taxon>Embryophyta</taxon>
        <taxon>Tracheophyta</taxon>
        <taxon>Spermatophyta</taxon>
        <taxon>Magnoliopsida</taxon>
        <taxon>eudicotyledons</taxon>
        <taxon>Gunneridae</taxon>
        <taxon>Pentapetalae</taxon>
        <taxon>asterids</taxon>
        <taxon>Ericales</taxon>
        <taxon>Ericaceae</taxon>
        <taxon>Ericoideae</taxon>
        <taxon>Rhodoreae</taxon>
        <taxon>Rhododendron</taxon>
    </lineage>
</organism>